<comment type="caution">
    <text evidence="2">The sequence shown here is derived from an EMBL/GenBank/DDBJ whole genome shotgun (WGS) entry which is preliminary data.</text>
</comment>
<gene>
    <name evidence="2" type="ORF">EVAR_59681_1</name>
</gene>
<dbReference type="EMBL" id="BGZK01001504">
    <property type="protein sequence ID" value="GBP81289.1"/>
    <property type="molecule type" value="Genomic_DNA"/>
</dbReference>
<evidence type="ECO:0000256" key="1">
    <source>
        <dbReference type="SAM" id="MobiDB-lite"/>
    </source>
</evidence>
<dbReference type="AlphaFoldDB" id="A0A4C1Z356"/>
<accession>A0A4C1Z356</accession>
<keyword evidence="3" id="KW-1185">Reference proteome</keyword>
<protein>
    <submittedName>
        <fullName evidence="2">Uncharacterized protein</fullName>
    </submittedName>
</protein>
<organism evidence="2 3">
    <name type="scientific">Eumeta variegata</name>
    <name type="common">Bagworm moth</name>
    <name type="synonym">Eumeta japonica</name>
    <dbReference type="NCBI Taxonomy" id="151549"/>
    <lineage>
        <taxon>Eukaryota</taxon>
        <taxon>Metazoa</taxon>
        <taxon>Ecdysozoa</taxon>
        <taxon>Arthropoda</taxon>
        <taxon>Hexapoda</taxon>
        <taxon>Insecta</taxon>
        <taxon>Pterygota</taxon>
        <taxon>Neoptera</taxon>
        <taxon>Endopterygota</taxon>
        <taxon>Lepidoptera</taxon>
        <taxon>Glossata</taxon>
        <taxon>Ditrysia</taxon>
        <taxon>Tineoidea</taxon>
        <taxon>Psychidae</taxon>
        <taxon>Oiketicinae</taxon>
        <taxon>Eumeta</taxon>
    </lineage>
</organism>
<sequence length="83" mass="9303">MELCPYEHAKTKGSTPNSFPKQPRYARCRRANKHPQTVRDPAYPIIISSIPQYRGPHYSCRLTLAPHGARRDGARAPDVCGVS</sequence>
<reference evidence="2 3" key="1">
    <citation type="journal article" date="2019" name="Commun. Biol.">
        <title>The bagworm genome reveals a unique fibroin gene that provides high tensile strength.</title>
        <authorList>
            <person name="Kono N."/>
            <person name="Nakamura H."/>
            <person name="Ohtoshi R."/>
            <person name="Tomita M."/>
            <person name="Numata K."/>
            <person name="Arakawa K."/>
        </authorList>
    </citation>
    <scope>NUCLEOTIDE SEQUENCE [LARGE SCALE GENOMIC DNA]</scope>
</reference>
<dbReference type="Proteomes" id="UP000299102">
    <property type="component" value="Unassembled WGS sequence"/>
</dbReference>
<name>A0A4C1Z356_EUMVA</name>
<proteinExistence type="predicted"/>
<feature type="compositionally biased region" description="Basic and acidic residues" evidence="1">
    <location>
        <begin position="1"/>
        <end position="10"/>
    </location>
</feature>
<evidence type="ECO:0000313" key="3">
    <source>
        <dbReference type="Proteomes" id="UP000299102"/>
    </source>
</evidence>
<evidence type="ECO:0000313" key="2">
    <source>
        <dbReference type="EMBL" id="GBP81289.1"/>
    </source>
</evidence>
<feature type="region of interest" description="Disordered" evidence="1">
    <location>
        <begin position="1"/>
        <end position="23"/>
    </location>
</feature>